<keyword evidence="5" id="KW-1185">Reference proteome</keyword>
<dbReference type="SUPFAM" id="SSF141678">
    <property type="entry name" value="MAL13P1.257-like"/>
    <property type="match status" value="1"/>
</dbReference>
<dbReference type="AlphaFoldDB" id="A0AAE1DER2"/>
<dbReference type="GO" id="GO:0008270">
    <property type="term" value="F:zinc ion binding"/>
    <property type="evidence" value="ECO:0007669"/>
    <property type="project" value="TreeGrafter"/>
</dbReference>
<dbReference type="EMBL" id="JAWDGP010004170">
    <property type="protein sequence ID" value="KAK3767205.1"/>
    <property type="molecule type" value="Genomic_DNA"/>
</dbReference>
<sequence>MKTGLQISAQLENLEHIKPTGDDFRWYLKLTCSSCGEETPEFVYCSLSESSPLTGGRGQASLVLKCKLCKRENSIDILKDSLTSYTQDDSGQFKTIVVFDCRGVTPSDFSPRVGWEARCSESSTVFDDVDLNESEWYEYDEQAKESVSITELSYKFVAIKH</sequence>
<protein>
    <recommendedName>
        <fullName evidence="6">CXXC motif containing zinc binding protein</fullName>
    </recommendedName>
</protein>
<reference evidence="4" key="1">
    <citation type="journal article" date="2023" name="G3 (Bethesda)">
        <title>A reference genome for the long-term kleptoplast-retaining sea slug Elysia crispata morphotype clarki.</title>
        <authorList>
            <person name="Eastman K.E."/>
            <person name="Pendleton A.L."/>
            <person name="Shaikh M.A."/>
            <person name="Suttiyut T."/>
            <person name="Ogas R."/>
            <person name="Tomko P."/>
            <person name="Gavelis G."/>
            <person name="Widhalm J.R."/>
            <person name="Wisecaver J.H."/>
        </authorList>
    </citation>
    <scope>NUCLEOTIDE SEQUENCE</scope>
    <source>
        <strain evidence="4">ECLA1</strain>
    </source>
</reference>
<dbReference type="InterPro" id="IPR008584">
    <property type="entry name" value="CXXC_Zn-binding_euk"/>
</dbReference>
<dbReference type="PANTHER" id="PTHR12857">
    <property type="entry name" value="CXXC MOTIF CONTAINING ZINC BINDING PROTEIN"/>
    <property type="match status" value="1"/>
</dbReference>
<evidence type="ECO:0000256" key="3">
    <source>
        <dbReference type="ARBA" id="ARBA00022833"/>
    </source>
</evidence>
<evidence type="ECO:0000256" key="2">
    <source>
        <dbReference type="ARBA" id="ARBA00022723"/>
    </source>
</evidence>
<evidence type="ECO:0000313" key="5">
    <source>
        <dbReference type="Proteomes" id="UP001283361"/>
    </source>
</evidence>
<organism evidence="4 5">
    <name type="scientific">Elysia crispata</name>
    <name type="common">lettuce slug</name>
    <dbReference type="NCBI Taxonomy" id="231223"/>
    <lineage>
        <taxon>Eukaryota</taxon>
        <taxon>Metazoa</taxon>
        <taxon>Spiralia</taxon>
        <taxon>Lophotrochozoa</taxon>
        <taxon>Mollusca</taxon>
        <taxon>Gastropoda</taxon>
        <taxon>Heterobranchia</taxon>
        <taxon>Euthyneura</taxon>
        <taxon>Panpulmonata</taxon>
        <taxon>Sacoglossa</taxon>
        <taxon>Placobranchoidea</taxon>
        <taxon>Plakobranchidae</taxon>
        <taxon>Elysia</taxon>
    </lineage>
</organism>
<proteinExistence type="inferred from homology"/>
<name>A0AAE1DER2_9GAST</name>
<evidence type="ECO:0008006" key="6">
    <source>
        <dbReference type="Google" id="ProtNLM"/>
    </source>
</evidence>
<gene>
    <name evidence="4" type="ORF">RRG08_018075</name>
</gene>
<evidence type="ECO:0000256" key="1">
    <source>
        <dbReference type="ARBA" id="ARBA00007818"/>
    </source>
</evidence>
<dbReference type="Proteomes" id="UP001283361">
    <property type="component" value="Unassembled WGS sequence"/>
</dbReference>
<comment type="caution">
    <text evidence="4">The sequence shown here is derived from an EMBL/GenBank/DDBJ whole genome shotgun (WGS) entry which is preliminary data.</text>
</comment>
<keyword evidence="3" id="KW-0862">Zinc</keyword>
<evidence type="ECO:0000313" key="4">
    <source>
        <dbReference type="EMBL" id="KAK3767205.1"/>
    </source>
</evidence>
<accession>A0AAE1DER2</accession>
<dbReference type="Pfam" id="PF05907">
    <property type="entry name" value="CXXC_Zn-b_euk"/>
    <property type="match status" value="1"/>
</dbReference>
<keyword evidence="2" id="KW-0479">Metal-binding</keyword>
<comment type="similarity">
    <text evidence="1">Belongs to the UPF0587 family.</text>
</comment>
<dbReference type="PANTHER" id="PTHR12857:SF0">
    <property type="entry name" value="CXXC MOTIF CONTAINING ZINC BINDING PROTEIN"/>
    <property type="match status" value="1"/>
</dbReference>